<accession>A0A0H5Q6R3</accession>
<evidence type="ECO:0000313" key="3">
    <source>
        <dbReference type="EMBL" id="CRY97114.1"/>
    </source>
</evidence>
<dbReference type="AlphaFoldDB" id="A0A0H5Q6R3"/>
<dbReference type="GO" id="GO:0006260">
    <property type="term" value="P:DNA replication"/>
    <property type="evidence" value="ECO:0007669"/>
    <property type="project" value="InterPro"/>
</dbReference>
<dbReference type="EMBL" id="LN853934">
    <property type="protein sequence ID" value="CRY97114.1"/>
    <property type="molecule type" value="Genomic_DNA"/>
</dbReference>
<sequence length="212" mass="23658">MPAFKDTDKKTEKKPGKGKDIKSRGWACIVYPDSAPDDWVSRLEDGHVQVLISPLHDSDVRGDGSPKKPHWHILAMWDGPVTAAVAAQLFGRMQVTAPPERVASLRGYARYLVHMDDHDKHRYDADDVVALCGASWMGVALDDAEQINSALDQIEAWIDDSGCVSYAALCRYARAERPDWTSVIRTHTIHLTALLRSLEWESAQAQEHSRDG</sequence>
<name>A0A0H5Q6R3_9ZZZZ</name>
<keyword evidence="3" id="KW-0614">Plasmid</keyword>
<proteinExistence type="predicted"/>
<dbReference type="GO" id="GO:0003677">
    <property type="term" value="F:DNA binding"/>
    <property type="evidence" value="ECO:0007669"/>
    <property type="project" value="InterPro"/>
</dbReference>
<dbReference type="Pfam" id="PF01719">
    <property type="entry name" value="Rep_OBD"/>
    <property type="match status" value="1"/>
</dbReference>
<evidence type="ECO:0000259" key="2">
    <source>
        <dbReference type="Pfam" id="PF01719"/>
    </source>
</evidence>
<protein>
    <recommendedName>
        <fullName evidence="2">Plasmid replication protein origin binding domain-containing protein</fullName>
    </recommendedName>
</protein>
<reference evidence="3" key="2">
    <citation type="submission" date="2015-07" db="EMBL/GenBank/DDBJ databases">
        <title>Plasmids, circular viruses and viroids from rat gut.</title>
        <authorList>
            <person name="Jorgensen T.J."/>
            <person name="Hansen M.A."/>
            <person name="Xu Z."/>
            <person name="Tabak M.A."/>
            <person name="Sorensen S.J."/>
            <person name="Hansen L.H."/>
        </authorList>
    </citation>
    <scope>NUCLEOTIDE SEQUENCE</scope>
    <source>
        <plasmid evidence="3">pRGFK1373</plasmid>
    </source>
</reference>
<dbReference type="GO" id="GO:0003916">
    <property type="term" value="F:DNA topoisomerase activity"/>
    <property type="evidence" value="ECO:0007669"/>
    <property type="project" value="InterPro"/>
</dbReference>
<feature type="region of interest" description="Disordered" evidence="1">
    <location>
        <begin position="1"/>
        <end position="21"/>
    </location>
</feature>
<feature type="domain" description="Plasmid replication protein origin binding" evidence="2">
    <location>
        <begin position="19"/>
        <end position="133"/>
    </location>
</feature>
<reference evidence="3" key="1">
    <citation type="submission" date="2015-06" db="EMBL/GenBank/DDBJ databases">
        <authorList>
            <person name="Joergensen T."/>
        </authorList>
    </citation>
    <scope>NUCLEOTIDE SEQUENCE</scope>
    <source>
        <plasmid evidence="3">pRGFK1373</plasmid>
    </source>
</reference>
<organism evidence="3">
    <name type="scientific">uncultured prokaryote</name>
    <dbReference type="NCBI Taxonomy" id="198431"/>
    <lineage>
        <taxon>unclassified sequences</taxon>
        <taxon>environmental samples</taxon>
    </lineage>
</organism>
<geneLocation type="plasmid" evidence="3">
    <name>pRGFK1373</name>
</geneLocation>
<dbReference type="InterPro" id="IPR002631">
    <property type="entry name" value="Plasmid_rep_OBD"/>
</dbReference>
<evidence type="ECO:0000256" key="1">
    <source>
        <dbReference type="SAM" id="MobiDB-lite"/>
    </source>
</evidence>
<dbReference type="Gene3D" id="3.40.1310.30">
    <property type="match status" value="1"/>
</dbReference>